<sequence>MLLPRPRRPSLQQPCPWTQPAHGSGEGLGRCSLHLGDLPVRQRQGVGGGDSSRRVARALLDEGGGQVHGAECVGDVLDGRRAGEADQPKRAERGDGEAPLVGLDLLGRADDEPLLRHPSLVFSGILLGCP</sequence>
<name>A0A0A9HGT6_ARUDO</name>
<accession>A0A0A9HGT6</accession>
<evidence type="ECO:0000256" key="1">
    <source>
        <dbReference type="SAM" id="MobiDB-lite"/>
    </source>
</evidence>
<dbReference type="AlphaFoldDB" id="A0A0A9HGT6"/>
<reference evidence="2" key="2">
    <citation type="journal article" date="2015" name="Data Brief">
        <title>Shoot transcriptome of the giant reed, Arundo donax.</title>
        <authorList>
            <person name="Barrero R.A."/>
            <person name="Guerrero F.D."/>
            <person name="Moolhuijzen P."/>
            <person name="Goolsby J.A."/>
            <person name="Tidwell J."/>
            <person name="Bellgard S.E."/>
            <person name="Bellgard M.I."/>
        </authorList>
    </citation>
    <scope>NUCLEOTIDE SEQUENCE</scope>
    <source>
        <tissue evidence="2">Shoot tissue taken approximately 20 cm above the soil surface</tissue>
    </source>
</reference>
<organism evidence="2">
    <name type="scientific">Arundo donax</name>
    <name type="common">Giant reed</name>
    <name type="synonym">Donax arundinaceus</name>
    <dbReference type="NCBI Taxonomy" id="35708"/>
    <lineage>
        <taxon>Eukaryota</taxon>
        <taxon>Viridiplantae</taxon>
        <taxon>Streptophyta</taxon>
        <taxon>Embryophyta</taxon>
        <taxon>Tracheophyta</taxon>
        <taxon>Spermatophyta</taxon>
        <taxon>Magnoliopsida</taxon>
        <taxon>Liliopsida</taxon>
        <taxon>Poales</taxon>
        <taxon>Poaceae</taxon>
        <taxon>PACMAD clade</taxon>
        <taxon>Arundinoideae</taxon>
        <taxon>Arundineae</taxon>
        <taxon>Arundo</taxon>
    </lineage>
</organism>
<feature type="region of interest" description="Disordered" evidence="1">
    <location>
        <begin position="77"/>
        <end position="99"/>
    </location>
</feature>
<evidence type="ECO:0000313" key="2">
    <source>
        <dbReference type="EMBL" id="JAE34061.1"/>
    </source>
</evidence>
<proteinExistence type="predicted"/>
<reference evidence="2" key="1">
    <citation type="submission" date="2014-09" db="EMBL/GenBank/DDBJ databases">
        <authorList>
            <person name="Magalhaes I.L.F."/>
            <person name="Oliveira U."/>
            <person name="Santos F.R."/>
            <person name="Vidigal T.H.D.A."/>
            <person name="Brescovit A.D."/>
            <person name="Santos A.J."/>
        </authorList>
    </citation>
    <scope>NUCLEOTIDE SEQUENCE</scope>
    <source>
        <tissue evidence="2">Shoot tissue taken approximately 20 cm above the soil surface</tissue>
    </source>
</reference>
<dbReference type="EMBL" id="GBRH01163835">
    <property type="protein sequence ID" value="JAE34061.1"/>
    <property type="molecule type" value="Transcribed_RNA"/>
</dbReference>
<feature type="compositionally biased region" description="Basic and acidic residues" evidence="1">
    <location>
        <begin position="77"/>
        <end position="96"/>
    </location>
</feature>
<feature type="region of interest" description="Disordered" evidence="1">
    <location>
        <begin position="1"/>
        <end position="30"/>
    </location>
</feature>
<protein>
    <submittedName>
        <fullName evidence="2">Uncharacterized protein</fullName>
    </submittedName>
</protein>